<dbReference type="Gene3D" id="2.40.50.140">
    <property type="entry name" value="Nucleic acid-binding proteins"/>
    <property type="match status" value="2"/>
</dbReference>
<reference evidence="4 5" key="1">
    <citation type="submission" date="2019-07" db="EMBL/GenBank/DDBJ databases">
        <title>Whole genome shotgun sequence of Skermanella aerolata NBRC 106429.</title>
        <authorList>
            <person name="Hosoyama A."/>
            <person name="Uohara A."/>
            <person name="Ohji S."/>
            <person name="Ichikawa N."/>
        </authorList>
    </citation>
    <scope>NUCLEOTIDE SEQUENCE [LARGE SCALE GENOMIC DNA]</scope>
    <source>
        <strain evidence="4 5">NBRC 106429</strain>
    </source>
</reference>
<dbReference type="Proteomes" id="UP000321523">
    <property type="component" value="Unassembled WGS sequence"/>
</dbReference>
<evidence type="ECO:0000313" key="5">
    <source>
        <dbReference type="Proteomes" id="UP000321523"/>
    </source>
</evidence>
<dbReference type="GO" id="GO:0003677">
    <property type="term" value="F:DNA binding"/>
    <property type="evidence" value="ECO:0007669"/>
    <property type="project" value="UniProtKB-KW"/>
</dbReference>
<dbReference type="RefSeq" id="WP_044437702.1">
    <property type="nucleotide sequence ID" value="NZ_BJYZ01000106.1"/>
</dbReference>
<name>A0A512E541_9PROT</name>
<dbReference type="GO" id="GO:0005829">
    <property type="term" value="C:cytosol"/>
    <property type="evidence" value="ECO:0007669"/>
    <property type="project" value="UniProtKB-ARBA"/>
</dbReference>
<evidence type="ECO:0000256" key="1">
    <source>
        <dbReference type="RuleBase" id="RU000408"/>
    </source>
</evidence>
<protein>
    <submittedName>
        <fullName evidence="4">DNA-binding protein</fullName>
    </submittedName>
</protein>
<feature type="domain" description="CSD" evidence="3">
    <location>
        <begin position="15"/>
        <end position="82"/>
    </location>
</feature>
<dbReference type="PROSITE" id="PS00352">
    <property type="entry name" value="CSD_1"/>
    <property type="match status" value="1"/>
</dbReference>
<dbReference type="PROSITE" id="PS51857">
    <property type="entry name" value="CSD_2"/>
    <property type="match status" value="2"/>
</dbReference>
<dbReference type="InterPro" id="IPR050181">
    <property type="entry name" value="Cold_shock_domain"/>
</dbReference>
<dbReference type="SMART" id="SM00357">
    <property type="entry name" value="CSP"/>
    <property type="match status" value="2"/>
</dbReference>
<dbReference type="InterPro" id="IPR011129">
    <property type="entry name" value="CSD"/>
</dbReference>
<comment type="subcellular location">
    <subcellularLocation>
        <location evidence="1">Cytoplasm</location>
    </subcellularLocation>
</comment>
<proteinExistence type="predicted"/>
<evidence type="ECO:0000313" key="4">
    <source>
        <dbReference type="EMBL" id="GEO43600.1"/>
    </source>
</evidence>
<comment type="caution">
    <text evidence="4">The sequence shown here is derived from an EMBL/GenBank/DDBJ whole genome shotgun (WGS) entry which is preliminary data.</text>
</comment>
<keyword evidence="4" id="KW-0238">DNA-binding</keyword>
<organism evidence="4 5">
    <name type="scientific">Skermanella aerolata</name>
    <dbReference type="NCBI Taxonomy" id="393310"/>
    <lineage>
        <taxon>Bacteria</taxon>
        <taxon>Pseudomonadati</taxon>
        <taxon>Pseudomonadota</taxon>
        <taxon>Alphaproteobacteria</taxon>
        <taxon>Rhodospirillales</taxon>
        <taxon>Azospirillaceae</taxon>
        <taxon>Skermanella</taxon>
    </lineage>
</organism>
<dbReference type="OrthoDB" id="9791685at2"/>
<dbReference type="CDD" id="cd04458">
    <property type="entry name" value="CSP_CDS"/>
    <property type="match status" value="2"/>
</dbReference>
<sequence>MPFGSSRTPRPFATHIRATVKWYNPSKGFGFVTPNDGSGDAFLHVSAVEQAGLQSLDEGSIIVCDLADGQKGAQVSTIHSVEAGTAPAQRSSRPSAGSRYPRQSVGNYDDYGYAPEPGSSEPLEGMVKWFNSEKGYGFIASDQGGKDVFVHIRAVERAGLDTLRENQRVRFTQRAGQKGPETDSLEVI</sequence>
<evidence type="ECO:0000256" key="2">
    <source>
        <dbReference type="SAM" id="MobiDB-lite"/>
    </source>
</evidence>
<feature type="region of interest" description="Disordered" evidence="2">
    <location>
        <begin position="80"/>
        <end position="117"/>
    </location>
</feature>
<dbReference type="SUPFAM" id="SSF50249">
    <property type="entry name" value="Nucleic acid-binding proteins"/>
    <property type="match status" value="2"/>
</dbReference>
<feature type="domain" description="CSD" evidence="3">
    <location>
        <begin position="122"/>
        <end position="187"/>
    </location>
</feature>
<gene>
    <name evidence="4" type="primary">cspD</name>
    <name evidence="4" type="ORF">SAE02_77480</name>
</gene>
<dbReference type="InterPro" id="IPR002059">
    <property type="entry name" value="CSP_DNA-bd"/>
</dbReference>
<dbReference type="InterPro" id="IPR019844">
    <property type="entry name" value="CSD_CS"/>
</dbReference>
<dbReference type="PRINTS" id="PR00050">
    <property type="entry name" value="COLDSHOCK"/>
</dbReference>
<dbReference type="EMBL" id="BJYZ01000106">
    <property type="protein sequence ID" value="GEO43600.1"/>
    <property type="molecule type" value="Genomic_DNA"/>
</dbReference>
<accession>A0A512E541</accession>
<dbReference type="AlphaFoldDB" id="A0A512E541"/>
<dbReference type="Pfam" id="PF00313">
    <property type="entry name" value="CSD"/>
    <property type="match status" value="2"/>
</dbReference>
<evidence type="ECO:0000259" key="3">
    <source>
        <dbReference type="PROSITE" id="PS51857"/>
    </source>
</evidence>
<keyword evidence="5" id="KW-1185">Reference proteome</keyword>
<dbReference type="PANTHER" id="PTHR11544">
    <property type="entry name" value="COLD SHOCK DOMAIN CONTAINING PROTEINS"/>
    <property type="match status" value="1"/>
</dbReference>
<dbReference type="InterPro" id="IPR012340">
    <property type="entry name" value="NA-bd_OB-fold"/>
</dbReference>